<keyword evidence="2 5" id="KW-0812">Transmembrane</keyword>
<dbReference type="Pfam" id="PF07690">
    <property type="entry name" value="MFS_1"/>
    <property type="match status" value="1"/>
</dbReference>
<dbReference type="PANTHER" id="PTHR23502:SF30">
    <property type="entry name" value="TRANSPORTER, PUTATIVE (AFU_ORTHOLOGUE AFUA_8G04702)-RELATED"/>
    <property type="match status" value="1"/>
</dbReference>
<evidence type="ECO:0000313" key="8">
    <source>
        <dbReference type="Proteomes" id="UP000616885"/>
    </source>
</evidence>
<protein>
    <recommendedName>
        <fullName evidence="6">Major facilitator superfamily (MFS) profile domain-containing protein</fullName>
    </recommendedName>
</protein>
<feature type="transmembrane region" description="Helical" evidence="5">
    <location>
        <begin position="95"/>
        <end position="112"/>
    </location>
</feature>
<feature type="transmembrane region" description="Helical" evidence="5">
    <location>
        <begin position="214"/>
        <end position="232"/>
    </location>
</feature>
<feature type="transmembrane region" description="Helical" evidence="5">
    <location>
        <begin position="359"/>
        <end position="382"/>
    </location>
</feature>
<feature type="transmembrane region" description="Helical" evidence="5">
    <location>
        <begin position="124"/>
        <end position="143"/>
    </location>
</feature>
<dbReference type="PROSITE" id="PS50850">
    <property type="entry name" value="MFS"/>
    <property type="match status" value="1"/>
</dbReference>
<dbReference type="AlphaFoldDB" id="A0A8H7K2U4"/>
<feature type="transmembrane region" description="Helical" evidence="5">
    <location>
        <begin position="466"/>
        <end position="486"/>
    </location>
</feature>
<keyword evidence="4 5" id="KW-0472">Membrane</keyword>
<feature type="transmembrane region" description="Helical" evidence="5">
    <location>
        <begin position="149"/>
        <end position="171"/>
    </location>
</feature>
<dbReference type="EMBL" id="JADCTT010000026">
    <property type="protein sequence ID" value="KAF9742029.1"/>
    <property type="molecule type" value="Genomic_DNA"/>
</dbReference>
<feature type="domain" description="Major facilitator superfamily (MFS) profile" evidence="6">
    <location>
        <begin position="57"/>
        <end position="519"/>
    </location>
</feature>
<comment type="subcellular location">
    <subcellularLocation>
        <location evidence="1">Membrane</location>
        <topology evidence="1">Multi-pass membrane protein</topology>
    </subcellularLocation>
</comment>
<feature type="transmembrane region" description="Helical" evidence="5">
    <location>
        <begin position="403"/>
        <end position="422"/>
    </location>
</feature>
<reference evidence="7" key="1">
    <citation type="submission" date="2020-10" db="EMBL/GenBank/DDBJ databases">
        <title>High-Quality Genome Resource of Clonostachys rosea strain S41 by Oxford Nanopore Long-Read Sequencing.</title>
        <authorList>
            <person name="Wang H."/>
        </authorList>
    </citation>
    <scope>NUCLEOTIDE SEQUENCE</scope>
    <source>
        <strain evidence="7">S41</strain>
    </source>
</reference>
<evidence type="ECO:0000256" key="3">
    <source>
        <dbReference type="ARBA" id="ARBA00022989"/>
    </source>
</evidence>
<dbReference type="GO" id="GO:0005886">
    <property type="term" value="C:plasma membrane"/>
    <property type="evidence" value="ECO:0007669"/>
    <property type="project" value="TreeGrafter"/>
</dbReference>
<organism evidence="7 8">
    <name type="scientific">Bionectria ochroleuca</name>
    <name type="common">Gliocladium roseum</name>
    <dbReference type="NCBI Taxonomy" id="29856"/>
    <lineage>
        <taxon>Eukaryota</taxon>
        <taxon>Fungi</taxon>
        <taxon>Dikarya</taxon>
        <taxon>Ascomycota</taxon>
        <taxon>Pezizomycotina</taxon>
        <taxon>Sordariomycetes</taxon>
        <taxon>Hypocreomycetidae</taxon>
        <taxon>Hypocreales</taxon>
        <taxon>Bionectriaceae</taxon>
        <taxon>Clonostachys</taxon>
    </lineage>
</organism>
<accession>A0A8H7K2U4</accession>
<name>A0A8H7K2U4_BIOOC</name>
<dbReference type="PANTHER" id="PTHR23502">
    <property type="entry name" value="MAJOR FACILITATOR SUPERFAMILY"/>
    <property type="match status" value="1"/>
</dbReference>
<keyword evidence="3 5" id="KW-1133">Transmembrane helix</keyword>
<feature type="transmembrane region" description="Helical" evidence="5">
    <location>
        <begin position="314"/>
        <end position="339"/>
    </location>
</feature>
<sequence>MTATMHGDAVPGTLYLINIDGNGETVVGKTEGDIQLYPRPSNNSEDPLNWSSRRKTVVLSLTLLWVLAIGSAYAFPFSLLADITHETGISTTDLVQASGILSLTCGWGCLIWQPVVATYGRRGMYVLSLALCVPLTFWCAYLSTAWEWYVVRILYGLAMAPIETLPEVTIADVCFAHQRGTWISFYVVALFGSTYIGPLISGWLTVAIGWRNTMMFIGVACIASLILVFFFMEETMFIRKALEGLEDEVSEASSPTLSVCEAQNAEVKAAVKINNQIAEPPTQKKTYFQKLALYCLLPGRPTVKQMFRNTYMPLVFIIQFPIIAWCGFIYGINISWFSVMNSTTSPILSAAPYNFSSGLVGSMYAGPIVGTLLGCWWAGWVVDYLTLKLARRNGGVREPEHRLWPLAVSAVLSCAGLIMYGVGAQHQAPWIVLAIGLALLTFAVVTGSSIALSYNIDCFKDICSESITSVIVIRNTMGFAFSYAITPWYTNMGLQSCLIMAGFLSLGSLLTFLVFTWKGKTLRKIAAPRYYRYIEQSFTHE</sequence>
<dbReference type="GO" id="GO:0022857">
    <property type="term" value="F:transmembrane transporter activity"/>
    <property type="evidence" value="ECO:0007669"/>
    <property type="project" value="InterPro"/>
</dbReference>
<dbReference type="InterPro" id="IPR020846">
    <property type="entry name" value="MFS_dom"/>
</dbReference>
<evidence type="ECO:0000256" key="1">
    <source>
        <dbReference type="ARBA" id="ARBA00004141"/>
    </source>
</evidence>
<dbReference type="Gene3D" id="1.20.1250.20">
    <property type="entry name" value="MFS general substrate transporter like domains"/>
    <property type="match status" value="1"/>
</dbReference>
<evidence type="ECO:0000256" key="5">
    <source>
        <dbReference type="SAM" id="Phobius"/>
    </source>
</evidence>
<proteinExistence type="predicted"/>
<dbReference type="InterPro" id="IPR011701">
    <property type="entry name" value="MFS"/>
</dbReference>
<evidence type="ECO:0000256" key="2">
    <source>
        <dbReference type="ARBA" id="ARBA00022692"/>
    </source>
</evidence>
<dbReference type="SUPFAM" id="SSF103473">
    <property type="entry name" value="MFS general substrate transporter"/>
    <property type="match status" value="1"/>
</dbReference>
<comment type="caution">
    <text evidence="7">The sequence shown here is derived from an EMBL/GenBank/DDBJ whole genome shotgun (WGS) entry which is preliminary data.</text>
</comment>
<feature type="transmembrane region" description="Helical" evidence="5">
    <location>
        <begin position="183"/>
        <end position="208"/>
    </location>
</feature>
<dbReference type="InterPro" id="IPR036259">
    <property type="entry name" value="MFS_trans_sf"/>
</dbReference>
<evidence type="ECO:0000256" key="4">
    <source>
        <dbReference type="ARBA" id="ARBA00023136"/>
    </source>
</evidence>
<evidence type="ECO:0000313" key="7">
    <source>
        <dbReference type="EMBL" id="KAF9742029.1"/>
    </source>
</evidence>
<dbReference type="Proteomes" id="UP000616885">
    <property type="component" value="Unassembled WGS sequence"/>
</dbReference>
<gene>
    <name evidence="7" type="ORF">IM811_009826</name>
</gene>
<evidence type="ECO:0000259" key="6">
    <source>
        <dbReference type="PROSITE" id="PS50850"/>
    </source>
</evidence>
<feature type="transmembrane region" description="Helical" evidence="5">
    <location>
        <begin position="57"/>
        <end position="75"/>
    </location>
</feature>
<feature type="transmembrane region" description="Helical" evidence="5">
    <location>
        <begin position="492"/>
        <end position="515"/>
    </location>
</feature>
<feature type="transmembrane region" description="Helical" evidence="5">
    <location>
        <begin position="428"/>
        <end position="454"/>
    </location>
</feature>